<dbReference type="OrthoDB" id="9873635at2"/>
<dbReference type="Proteomes" id="UP000011663">
    <property type="component" value="Unassembled WGS sequence"/>
</dbReference>
<evidence type="ECO:0000313" key="1">
    <source>
        <dbReference type="EMBL" id="EKV57283.1"/>
    </source>
</evidence>
<evidence type="ECO:0000313" key="2">
    <source>
        <dbReference type="Proteomes" id="UP000011663"/>
    </source>
</evidence>
<organism evidence="1 2">
    <name type="scientific">Brachyspira hampsonii 30446</name>
    <dbReference type="NCBI Taxonomy" id="1289135"/>
    <lineage>
        <taxon>Bacteria</taxon>
        <taxon>Pseudomonadati</taxon>
        <taxon>Spirochaetota</taxon>
        <taxon>Spirochaetia</taxon>
        <taxon>Brachyspirales</taxon>
        <taxon>Brachyspiraceae</taxon>
        <taxon>Brachyspira</taxon>
    </lineage>
</organism>
<gene>
    <name evidence="1" type="ORF">A966_05388</name>
</gene>
<reference evidence="1 2" key="1">
    <citation type="submission" date="2012-07" db="EMBL/GenBank/DDBJ databases">
        <title>Genome sequence of Brachyspira sp. 30446, isolated from a pig with mucohaemorrhagic colitis.</title>
        <authorList>
            <person name="Rubin J.E."/>
            <person name="Fernando C."/>
            <person name="Harding J.C.S."/>
            <person name="Hill J.E."/>
        </authorList>
    </citation>
    <scope>NUCLEOTIDE SEQUENCE [LARGE SCALE GENOMIC DNA]</scope>
    <source>
        <strain evidence="1 2">30446</strain>
    </source>
</reference>
<dbReference type="STRING" id="1289135.A966_05388"/>
<dbReference type="GeneID" id="66487511"/>
<accession>A0A2U4FQ48</accession>
<comment type="caution">
    <text evidence="1">The sequence shown here is derived from an EMBL/GenBank/DDBJ whole genome shotgun (WGS) entry which is preliminary data.</text>
</comment>
<dbReference type="EMBL" id="ALNZ01000022">
    <property type="protein sequence ID" value="EKV57283.1"/>
    <property type="molecule type" value="Genomic_DNA"/>
</dbReference>
<dbReference type="AlphaFoldDB" id="A0A2U4FQ48"/>
<proteinExistence type="predicted"/>
<sequence length="215" mass="25687">MRNKQTLNTLNNKKYYLYCFSPGETEFEYLKKYINEKLNDKIKYNGNAQTHQLSSNIKDDVQKNKEINKIVDFITNRTSTMNEYGLGKIIVFITDCDNAELNHIEDLRKKFNKCLQLYGNINSSIFILNYQALESWLEYYYDKTTDKQIIRDDVFKHWDKVFQNNHDNAVNKYLNKHNQKVPSSIDNYSDIHTKSYSDFPYAFKYLEELEINKNS</sequence>
<dbReference type="RefSeq" id="WP_008723164.1">
    <property type="nucleotide sequence ID" value="NZ_JH994111.1"/>
</dbReference>
<name>A0A2U4FQ48_9SPIR</name>
<protein>
    <submittedName>
        <fullName evidence="1">Uncharacterized protein</fullName>
    </submittedName>
</protein>